<name>A0AAP0PGI2_9MAGN</name>
<comment type="caution">
    <text evidence="2">The sequence shown here is derived from an EMBL/GenBank/DDBJ whole genome shotgun (WGS) entry which is preliminary data.</text>
</comment>
<evidence type="ECO:0000256" key="1">
    <source>
        <dbReference type="SAM" id="MobiDB-lite"/>
    </source>
</evidence>
<dbReference type="Proteomes" id="UP001419268">
    <property type="component" value="Unassembled WGS sequence"/>
</dbReference>
<proteinExistence type="predicted"/>
<gene>
    <name evidence="2" type="ORF">Scep_009806</name>
</gene>
<dbReference type="EMBL" id="JBBNAG010000004">
    <property type="protein sequence ID" value="KAK9140125.1"/>
    <property type="molecule type" value="Genomic_DNA"/>
</dbReference>
<protein>
    <submittedName>
        <fullName evidence="2">Uncharacterized protein</fullName>
    </submittedName>
</protein>
<dbReference type="AlphaFoldDB" id="A0AAP0PGI2"/>
<sequence>MFSCSSDLRRVAMDAHQYIEEYYRLVVYSQCYAANFHPIPHEDYWPSARLPYSLLADPSRKRVKKVASTTTSRARDGLEKQPETATSYAA</sequence>
<keyword evidence="3" id="KW-1185">Reference proteome</keyword>
<organism evidence="2 3">
    <name type="scientific">Stephania cephalantha</name>
    <dbReference type="NCBI Taxonomy" id="152367"/>
    <lineage>
        <taxon>Eukaryota</taxon>
        <taxon>Viridiplantae</taxon>
        <taxon>Streptophyta</taxon>
        <taxon>Embryophyta</taxon>
        <taxon>Tracheophyta</taxon>
        <taxon>Spermatophyta</taxon>
        <taxon>Magnoliopsida</taxon>
        <taxon>Ranunculales</taxon>
        <taxon>Menispermaceae</taxon>
        <taxon>Menispermoideae</taxon>
        <taxon>Cissampelideae</taxon>
        <taxon>Stephania</taxon>
    </lineage>
</organism>
<feature type="compositionally biased region" description="Basic and acidic residues" evidence="1">
    <location>
        <begin position="73"/>
        <end position="82"/>
    </location>
</feature>
<reference evidence="2 3" key="1">
    <citation type="submission" date="2024-01" db="EMBL/GenBank/DDBJ databases">
        <title>Genome assemblies of Stephania.</title>
        <authorList>
            <person name="Yang L."/>
        </authorList>
    </citation>
    <scope>NUCLEOTIDE SEQUENCE [LARGE SCALE GENOMIC DNA]</scope>
    <source>
        <strain evidence="2">JXDWG</strain>
        <tissue evidence="2">Leaf</tissue>
    </source>
</reference>
<feature type="region of interest" description="Disordered" evidence="1">
    <location>
        <begin position="65"/>
        <end position="90"/>
    </location>
</feature>
<evidence type="ECO:0000313" key="3">
    <source>
        <dbReference type="Proteomes" id="UP001419268"/>
    </source>
</evidence>
<evidence type="ECO:0000313" key="2">
    <source>
        <dbReference type="EMBL" id="KAK9140125.1"/>
    </source>
</evidence>
<accession>A0AAP0PGI2</accession>